<dbReference type="EMBL" id="FUXZ01000006">
    <property type="protein sequence ID" value="SKA65356.1"/>
    <property type="molecule type" value="Genomic_DNA"/>
</dbReference>
<dbReference type="RefSeq" id="WP_078765953.1">
    <property type="nucleotide sequence ID" value="NZ_FUXZ01000006.1"/>
</dbReference>
<dbReference type="STRING" id="39495.SAMN02745111_01078"/>
<dbReference type="InterPro" id="IPR026906">
    <property type="entry name" value="LRR_5"/>
</dbReference>
<proteinExistence type="predicted"/>
<dbReference type="InterPro" id="IPR032675">
    <property type="entry name" value="LRR_dom_sf"/>
</dbReference>
<sequence>MRVKELICKVIMLLCMFGFFEVGISSKAYADEQKILDYPSLDKIVKVSGESDVTYKISPETSGVYNMFLYAAEVGAGNRAAYATLYNSDMEFICDLTDISHYSSDGILVFLSGENDYYMVVKKEATCEKLEAQVKISYKYYVNPNKRNGFYVSEKKSGDTVDGEYKDGLSYDKNTYTLELNNYNGDGEISIDSSWEFFVDEKDMVDFPTFNIKISGVNNVTYSEGPSILFNVKGHCNINVIGDGVLNVKFSVGDGHLLIQNGLLVSGGCDIIFDGPTINVESIDSHIITTSYDSDEIGKLTIKSGNICVNNFLNVGNYYFNAIVAGKIEMTGGRVLINYSGDSEITNYEKIIAIKCNDIENTDGKIIITGGDNVLTKLEPVYASEGRYDIIKDAVLKANNNISKIDVKLEKDVYKYDGKVKTPKVIIDKLEEGVDYTVTYVDNKKVGTAKVIIKGIGVFTGSKKVTFKIVKTINGKDIDDKTKNESANDIKGVSSITDGKLIYKVTKEGTLDGKTVGKVTVVGLKKKSLKKVSIKSVLIYEGVKYKVTAIGKKAFKNGKKLKSIVIGKNVSKISKGAFAGCKKLKSITIKSKKIKKFVKGTFKGVKKICVIKVPKAKKKVYAKKIKKAGFKGIVK</sequence>
<keyword evidence="2" id="KW-1185">Reference proteome</keyword>
<dbReference type="Proteomes" id="UP000190814">
    <property type="component" value="Unassembled WGS sequence"/>
</dbReference>
<dbReference type="AlphaFoldDB" id="A0A1T4VK98"/>
<evidence type="ECO:0000313" key="1">
    <source>
        <dbReference type="EMBL" id="SKA65356.1"/>
    </source>
</evidence>
<reference evidence="1 2" key="1">
    <citation type="submission" date="2017-02" db="EMBL/GenBank/DDBJ databases">
        <authorList>
            <person name="Peterson S.W."/>
        </authorList>
    </citation>
    <scope>NUCLEOTIDE SEQUENCE [LARGE SCALE GENOMIC DNA]</scope>
    <source>
        <strain evidence="1 2">ATCC 35992</strain>
    </source>
</reference>
<organism evidence="1 2">
    <name type="scientific">Eubacterium uniforme</name>
    <dbReference type="NCBI Taxonomy" id="39495"/>
    <lineage>
        <taxon>Bacteria</taxon>
        <taxon>Bacillati</taxon>
        <taxon>Bacillota</taxon>
        <taxon>Clostridia</taxon>
        <taxon>Eubacteriales</taxon>
        <taxon>Eubacteriaceae</taxon>
        <taxon>Eubacterium</taxon>
    </lineage>
</organism>
<protein>
    <submittedName>
        <fullName evidence="1">Leucine rich repeat-containing protein</fullName>
    </submittedName>
</protein>
<dbReference type="Gene3D" id="3.80.10.10">
    <property type="entry name" value="Ribonuclease Inhibitor"/>
    <property type="match status" value="1"/>
</dbReference>
<gene>
    <name evidence="1" type="ORF">SAMN02745111_01078</name>
</gene>
<evidence type="ECO:0000313" key="2">
    <source>
        <dbReference type="Proteomes" id="UP000190814"/>
    </source>
</evidence>
<name>A0A1T4VK98_9FIRM</name>
<dbReference type="Pfam" id="PF13306">
    <property type="entry name" value="LRR_5"/>
    <property type="match status" value="1"/>
</dbReference>
<dbReference type="SUPFAM" id="SSF52058">
    <property type="entry name" value="L domain-like"/>
    <property type="match status" value="1"/>
</dbReference>
<accession>A0A1T4VK98</accession>